<dbReference type="PROSITE" id="PS50977">
    <property type="entry name" value="HTH_TETR_2"/>
    <property type="match status" value="1"/>
</dbReference>
<dbReference type="InterPro" id="IPR050109">
    <property type="entry name" value="HTH-type_TetR-like_transc_reg"/>
</dbReference>
<dbReference type="STRING" id="89524.SAMN05444370_11281"/>
<evidence type="ECO:0000259" key="4">
    <source>
        <dbReference type="PROSITE" id="PS50977"/>
    </source>
</evidence>
<dbReference type="PANTHER" id="PTHR30055">
    <property type="entry name" value="HTH-TYPE TRANSCRIPTIONAL REGULATOR RUTR"/>
    <property type="match status" value="1"/>
</dbReference>
<evidence type="ECO:0000256" key="3">
    <source>
        <dbReference type="SAM" id="MobiDB-lite"/>
    </source>
</evidence>
<name>A0A1H4E841_9RHOB</name>
<dbReference type="InterPro" id="IPR001647">
    <property type="entry name" value="HTH_TetR"/>
</dbReference>
<evidence type="ECO:0000256" key="2">
    <source>
        <dbReference type="PROSITE-ProRule" id="PRU00335"/>
    </source>
</evidence>
<keyword evidence="6" id="KW-1185">Reference proteome</keyword>
<organism evidence="5 6">
    <name type="scientific">Rubrimonas cliftonensis</name>
    <dbReference type="NCBI Taxonomy" id="89524"/>
    <lineage>
        <taxon>Bacteria</taxon>
        <taxon>Pseudomonadati</taxon>
        <taxon>Pseudomonadota</taxon>
        <taxon>Alphaproteobacteria</taxon>
        <taxon>Rhodobacterales</taxon>
        <taxon>Paracoccaceae</taxon>
        <taxon>Rubrimonas</taxon>
    </lineage>
</organism>
<proteinExistence type="predicted"/>
<feature type="domain" description="HTH tetR-type" evidence="4">
    <location>
        <begin position="24"/>
        <end position="83"/>
    </location>
</feature>
<evidence type="ECO:0000313" key="5">
    <source>
        <dbReference type="EMBL" id="SEA80740.1"/>
    </source>
</evidence>
<dbReference type="Gene3D" id="1.10.357.10">
    <property type="entry name" value="Tetracycline Repressor, domain 2"/>
    <property type="match status" value="1"/>
</dbReference>
<feature type="region of interest" description="Disordered" evidence="3">
    <location>
        <begin position="1"/>
        <end position="22"/>
    </location>
</feature>
<evidence type="ECO:0000313" key="6">
    <source>
        <dbReference type="Proteomes" id="UP000198703"/>
    </source>
</evidence>
<accession>A0A1H4E841</accession>
<sequence length="227" mass="25458">MAETSGAEHSETGERAVRRRLPPDERRRQIVDGAVAFFADVGIEGATRDLARRLGITQSLLFNYFATKEELVEAVYARVYLDRLSPDWPERLQDRSTPLRARLLAFYTEYSELIFQYEWMRIFMFSGLAGAALNRRYLDHLGKVILGPLLAELAESARSGPPPTMEDIWNLHGGIVYIGIRQHIYRMPCPDDPSVAITHAVDRFLYAFGLEAPSGAAAGVTASAARR</sequence>
<dbReference type="RefSeq" id="WP_093255101.1">
    <property type="nucleotide sequence ID" value="NZ_FNQM01000012.1"/>
</dbReference>
<feature type="DNA-binding region" description="H-T-H motif" evidence="2">
    <location>
        <begin position="46"/>
        <end position="65"/>
    </location>
</feature>
<dbReference type="EMBL" id="FNQM01000012">
    <property type="protein sequence ID" value="SEA80740.1"/>
    <property type="molecule type" value="Genomic_DNA"/>
</dbReference>
<dbReference type="Pfam" id="PF00440">
    <property type="entry name" value="TetR_N"/>
    <property type="match status" value="1"/>
</dbReference>
<keyword evidence="1 2" id="KW-0238">DNA-binding</keyword>
<dbReference type="SUPFAM" id="SSF46689">
    <property type="entry name" value="Homeodomain-like"/>
    <property type="match status" value="1"/>
</dbReference>
<dbReference type="GO" id="GO:0003700">
    <property type="term" value="F:DNA-binding transcription factor activity"/>
    <property type="evidence" value="ECO:0007669"/>
    <property type="project" value="TreeGrafter"/>
</dbReference>
<gene>
    <name evidence="5" type="ORF">SAMN05444370_11281</name>
</gene>
<dbReference type="PRINTS" id="PR00455">
    <property type="entry name" value="HTHTETR"/>
</dbReference>
<dbReference type="AlphaFoldDB" id="A0A1H4E841"/>
<dbReference type="GO" id="GO:0000976">
    <property type="term" value="F:transcription cis-regulatory region binding"/>
    <property type="evidence" value="ECO:0007669"/>
    <property type="project" value="TreeGrafter"/>
</dbReference>
<dbReference type="OrthoDB" id="7465645at2"/>
<dbReference type="Proteomes" id="UP000198703">
    <property type="component" value="Unassembled WGS sequence"/>
</dbReference>
<evidence type="ECO:0000256" key="1">
    <source>
        <dbReference type="ARBA" id="ARBA00023125"/>
    </source>
</evidence>
<reference evidence="5 6" key="1">
    <citation type="submission" date="2016-10" db="EMBL/GenBank/DDBJ databases">
        <authorList>
            <person name="de Groot N.N."/>
        </authorList>
    </citation>
    <scope>NUCLEOTIDE SEQUENCE [LARGE SCALE GENOMIC DNA]</scope>
    <source>
        <strain evidence="5 6">DSM 15345</strain>
    </source>
</reference>
<dbReference type="InterPro" id="IPR009057">
    <property type="entry name" value="Homeodomain-like_sf"/>
</dbReference>
<dbReference type="PANTHER" id="PTHR30055:SF181">
    <property type="entry name" value="BLR6905 PROTEIN"/>
    <property type="match status" value="1"/>
</dbReference>
<protein>
    <submittedName>
        <fullName evidence="5">Transcriptional regulator, TetR family</fullName>
    </submittedName>
</protein>